<feature type="compositionally biased region" description="Low complexity" evidence="1">
    <location>
        <begin position="406"/>
        <end position="419"/>
    </location>
</feature>
<reference evidence="2 3" key="1">
    <citation type="submission" date="2016-02" db="EMBL/GenBank/DDBJ databases">
        <title>Genome analysis of coral dinoflagellate symbionts highlights evolutionary adaptations to a symbiotic lifestyle.</title>
        <authorList>
            <person name="Aranda M."/>
            <person name="Li Y."/>
            <person name="Liew Y.J."/>
            <person name="Baumgarten S."/>
            <person name="Simakov O."/>
            <person name="Wilson M."/>
            <person name="Piel J."/>
            <person name="Ashoor H."/>
            <person name="Bougouffa S."/>
            <person name="Bajic V.B."/>
            <person name="Ryu T."/>
            <person name="Ravasi T."/>
            <person name="Bayer T."/>
            <person name="Micklem G."/>
            <person name="Kim H."/>
            <person name="Bhak J."/>
            <person name="Lajeunesse T.C."/>
            <person name="Voolstra C.R."/>
        </authorList>
    </citation>
    <scope>NUCLEOTIDE SEQUENCE [LARGE SCALE GENOMIC DNA]</scope>
    <source>
        <strain evidence="2 3">CCMP2467</strain>
    </source>
</reference>
<feature type="compositionally biased region" description="Basic and acidic residues" evidence="1">
    <location>
        <begin position="257"/>
        <end position="270"/>
    </location>
</feature>
<evidence type="ECO:0000313" key="2">
    <source>
        <dbReference type="EMBL" id="OLQ10370.1"/>
    </source>
</evidence>
<keyword evidence="3" id="KW-1185">Reference proteome</keyword>
<feature type="compositionally biased region" description="Basic residues" evidence="1">
    <location>
        <begin position="194"/>
        <end position="206"/>
    </location>
</feature>
<feature type="compositionally biased region" description="Basic and acidic residues" evidence="1">
    <location>
        <begin position="66"/>
        <end position="76"/>
    </location>
</feature>
<evidence type="ECO:0000256" key="1">
    <source>
        <dbReference type="SAM" id="MobiDB-lite"/>
    </source>
</evidence>
<name>A0A1Q9ESG0_SYMMI</name>
<comment type="caution">
    <text evidence="2">The sequence shown here is derived from an EMBL/GenBank/DDBJ whole genome shotgun (WGS) entry which is preliminary data.</text>
</comment>
<gene>
    <name evidence="2" type="ORF">AK812_SmicGene5946</name>
</gene>
<accession>A0A1Q9ESG0</accession>
<feature type="compositionally biased region" description="Polar residues" evidence="1">
    <location>
        <begin position="173"/>
        <end position="185"/>
    </location>
</feature>
<proteinExistence type="predicted"/>
<dbReference type="OrthoDB" id="430320at2759"/>
<feature type="region of interest" description="Disordered" evidence="1">
    <location>
        <begin position="38"/>
        <end position="468"/>
    </location>
</feature>
<protein>
    <submittedName>
        <fullName evidence="2">Uncharacterized protein</fullName>
    </submittedName>
</protein>
<organism evidence="2 3">
    <name type="scientific">Symbiodinium microadriaticum</name>
    <name type="common">Dinoflagellate</name>
    <name type="synonym">Zooxanthella microadriatica</name>
    <dbReference type="NCBI Taxonomy" id="2951"/>
    <lineage>
        <taxon>Eukaryota</taxon>
        <taxon>Sar</taxon>
        <taxon>Alveolata</taxon>
        <taxon>Dinophyceae</taxon>
        <taxon>Suessiales</taxon>
        <taxon>Symbiodiniaceae</taxon>
        <taxon>Symbiodinium</taxon>
    </lineage>
</organism>
<sequence>MVSYDAARACLVGEVMAMVERLEDDDVAWRRHVLMEIDPYEAEPQSVAKLERPEPDLPSAGVSGEVAEKDERREVELQFDSAPSDDEPSPTRNQPSSPQKLQVAEAQEDVHREQSEATRAESPESLNVESVDDSVPATIEDHAMQDDKEATARKAPEEDAERGAESCKAAEVWTTQPEADGSNAQKQEEMKPIQKMRRVFMQRSRRGPPGTNDDKEPHKEAQGDQQNERAADESEPGEQGDAAANSSPQPEPNGELESERRPDEGNRDLAEAEEPVAGGVEHSQGEEGTMEPDATQEPQDEAEGAPQVEEPVKDMGHAEGSKFQEPSDEPGSELEPATKPAAEGFDIPEEPEHSARQSPTGSAQEPLAAVPKPPARRSRSVGPVAKQEPSSGEAAGPGELARRVWRASAAPTRSRSAAPNSEIPNVATAARDLRPRRRDNRRVPRGKKGPRSVSPQHKVEDAPAAGRL</sequence>
<feature type="compositionally biased region" description="Basic and acidic residues" evidence="1">
    <location>
        <begin position="108"/>
        <end position="122"/>
    </location>
</feature>
<dbReference type="EMBL" id="LSRX01000080">
    <property type="protein sequence ID" value="OLQ10370.1"/>
    <property type="molecule type" value="Genomic_DNA"/>
</dbReference>
<feature type="compositionally biased region" description="Basic residues" evidence="1">
    <location>
        <begin position="434"/>
        <end position="450"/>
    </location>
</feature>
<feature type="compositionally biased region" description="Basic and acidic residues" evidence="1">
    <location>
        <begin position="139"/>
        <end position="165"/>
    </location>
</feature>
<dbReference type="AlphaFoldDB" id="A0A1Q9ESG0"/>
<feature type="compositionally biased region" description="Basic and acidic residues" evidence="1">
    <location>
        <begin position="310"/>
        <end position="322"/>
    </location>
</feature>
<feature type="compositionally biased region" description="Polar residues" evidence="1">
    <location>
        <begin position="90"/>
        <end position="100"/>
    </location>
</feature>
<feature type="compositionally biased region" description="Basic and acidic residues" evidence="1">
    <location>
        <begin position="212"/>
        <end position="232"/>
    </location>
</feature>
<dbReference type="Proteomes" id="UP000186817">
    <property type="component" value="Unassembled WGS sequence"/>
</dbReference>
<evidence type="ECO:0000313" key="3">
    <source>
        <dbReference type="Proteomes" id="UP000186817"/>
    </source>
</evidence>